<dbReference type="SUPFAM" id="SSF46785">
    <property type="entry name" value="Winged helix' DNA-binding domain"/>
    <property type="match status" value="1"/>
</dbReference>
<dbReference type="InterPro" id="IPR036388">
    <property type="entry name" value="WH-like_DNA-bd_sf"/>
</dbReference>
<organism evidence="6 7">
    <name type="scientific">Paenibacillus thermoaerophilus</name>
    <dbReference type="NCBI Taxonomy" id="1215385"/>
    <lineage>
        <taxon>Bacteria</taxon>
        <taxon>Bacillati</taxon>
        <taxon>Bacillota</taxon>
        <taxon>Bacilli</taxon>
        <taxon>Bacillales</taxon>
        <taxon>Paenibacillaceae</taxon>
        <taxon>Paenibacillus</taxon>
    </lineage>
</organism>
<feature type="domain" description="HTH lysR-type" evidence="5">
    <location>
        <begin position="1"/>
        <end position="51"/>
    </location>
</feature>
<evidence type="ECO:0000313" key="6">
    <source>
        <dbReference type="EMBL" id="MFC7749066.1"/>
    </source>
</evidence>
<dbReference type="RefSeq" id="WP_170209497.1">
    <property type="nucleotide sequence ID" value="NZ_JBHTGQ010000009.1"/>
</dbReference>
<evidence type="ECO:0000256" key="4">
    <source>
        <dbReference type="ARBA" id="ARBA00023163"/>
    </source>
</evidence>
<dbReference type="InterPro" id="IPR000847">
    <property type="entry name" value="LysR_HTH_N"/>
</dbReference>
<dbReference type="Pfam" id="PF00126">
    <property type="entry name" value="HTH_1"/>
    <property type="match status" value="1"/>
</dbReference>
<keyword evidence="7" id="KW-1185">Reference proteome</keyword>
<dbReference type="Proteomes" id="UP001596528">
    <property type="component" value="Unassembled WGS sequence"/>
</dbReference>
<dbReference type="PROSITE" id="PS50931">
    <property type="entry name" value="HTH_LYSR"/>
    <property type="match status" value="1"/>
</dbReference>
<keyword evidence="4" id="KW-0804">Transcription</keyword>
<gene>
    <name evidence="6" type="ORF">ACFQWB_03780</name>
</gene>
<sequence length="165" mass="17763">MFTAVAETGSITEAANRLMISQPAVSMQLKRLEQEMGVTLFSPSGRGILLTDAGKTFLEHAKRMMSMEDQLLRAMGEYREGRKGHILLGASPVVGIEPVGPIRGNRLYAGKDCPIDPQAHPESAVIETESAEVVKWLVMAGLGRGMVLESTVKVERSAGLLRTAG</sequence>
<dbReference type="PRINTS" id="PR00039">
    <property type="entry name" value="HTHLYSR"/>
</dbReference>
<keyword evidence="2" id="KW-0805">Transcription regulation</keyword>
<evidence type="ECO:0000256" key="2">
    <source>
        <dbReference type="ARBA" id="ARBA00023015"/>
    </source>
</evidence>
<comment type="similarity">
    <text evidence="1">Belongs to the LysR transcriptional regulatory family.</text>
</comment>
<dbReference type="Gene3D" id="1.10.10.10">
    <property type="entry name" value="Winged helix-like DNA-binding domain superfamily/Winged helix DNA-binding domain"/>
    <property type="match status" value="1"/>
</dbReference>
<dbReference type="EMBL" id="JBHTGQ010000009">
    <property type="protein sequence ID" value="MFC7749066.1"/>
    <property type="molecule type" value="Genomic_DNA"/>
</dbReference>
<accession>A0ABW2V198</accession>
<comment type="caution">
    <text evidence="6">The sequence shown here is derived from an EMBL/GenBank/DDBJ whole genome shotgun (WGS) entry which is preliminary data.</text>
</comment>
<evidence type="ECO:0000256" key="3">
    <source>
        <dbReference type="ARBA" id="ARBA00023125"/>
    </source>
</evidence>
<dbReference type="PANTHER" id="PTHR30126">
    <property type="entry name" value="HTH-TYPE TRANSCRIPTIONAL REGULATOR"/>
    <property type="match status" value="1"/>
</dbReference>
<keyword evidence="3" id="KW-0238">DNA-binding</keyword>
<dbReference type="InterPro" id="IPR036390">
    <property type="entry name" value="WH_DNA-bd_sf"/>
</dbReference>
<dbReference type="PANTHER" id="PTHR30126:SF40">
    <property type="entry name" value="HTH-TYPE TRANSCRIPTIONAL REGULATOR GLTR"/>
    <property type="match status" value="1"/>
</dbReference>
<evidence type="ECO:0000313" key="7">
    <source>
        <dbReference type="Proteomes" id="UP001596528"/>
    </source>
</evidence>
<protein>
    <submittedName>
        <fullName evidence="6">LysR family transcriptional regulator</fullName>
    </submittedName>
</protein>
<proteinExistence type="inferred from homology"/>
<reference evidence="7" key="1">
    <citation type="journal article" date="2019" name="Int. J. Syst. Evol. Microbiol.">
        <title>The Global Catalogue of Microorganisms (GCM) 10K type strain sequencing project: providing services to taxonomists for standard genome sequencing and annotation.</title>
        <authorList>
            <consortium name="The Broad Institute Genomics Platform"/>
            <consortium name="The Broad Institute Genome Sequencing Center for Infectious Disease"/>
            <person name="Wu L."/>
            <person name="Ma J."/>
        </authorList>
    </citation>
    <scope>NUCLEOTIDE SEQUENCE [LARGE SCALE GENOMIC DNA]</scope>
    <source>
        <strain evidence="7">JCM 18657</strain>
    </source>
</reference>
<name>A0ABW2V198_9BACL</name>
<evidence type="ECO:0000256" key="1">
    <source>
        <dbReference type="ARBA" id="ARBA00009437"/>
    </source>
</evidence>
<evidence type="ECO:0000259" key="5">
    <source>
        <dbReference type="PROSITE" id="PS50931"/>
    </source>
</evidence>